<dbReference type="InterPro" id="IPR001128">
    <property type="entry name" value="Cyt_P450"/>
</dbReference>
<proteinExistence type="inferred from homology"/>
<sequence>LVIIVSIVFLVYIVINYFFGVGPSTPIQNLPQVPGLPIVGNLHQVLYNPTVTYSNWAKKYGDVYQIKLGSENIVVANSFDSVKRLWLETRTSNNSRPVLYTFHKVVSSSKGFTIGTTPFGESYKRKKKIVATSLNKKNVDDPETCNLMDCESLYLVSRIMRDLSDTKTQKNNDINVLKAVQGFALRISLYKTYGFFINLDEKSEKNWNLFDEITYVENNIGRLRSHTSNLQDYLPILRYFSLNLNNKANDFRKRRDVYMNQFMEDAKKRIENDQDNCIDCIVSNVLKSTDYFNISSDELNSICLTMVSAGLDNTPLNFNHCLGHLSQPSYGYDIQSKAVDKIIECYGDLQTAWDNAPYESFKVDYITAIVRETLRYFTVLPLCLPRATTKSIFYKGAFIPQGTIFFMNAYSANHDPEHFENPDEFIPERWLDESGKIIINGTDHFSFGAGARACVGSHLATKELYVLLIRFLIIFQMRAPDDPSMLMETDPIKLNAVPSSIAIEPREYYVKLIPR</sequence>
<dbReference type="PROSITE" id="PS00086">
    <property type="entry name" value="CYTOCHROME_P450"/>
    <property type="match status" value="1"/>
</dbReference>
<feature type="non-terminal residue" evidence="7">
    <location>
        <position position="1"/>
    </location>
</feature>
<evidence type="ECO:0000313" key="8">
    <source>
        <dbReference type="Proteomes" id="UP000095038"/>
    </source>
</evidence>
<accession>A0A1D2VPW4</accession>
<dbReference type="PANTHER" id="PTHR46300">
    <property type="entry name" value="P450, PUTATIVE (EUROFUNG)-RELATED-RELATED"/>
    <property type="match status" value="1"/>
</dbReference>
<dbReference type="OrthoDB" id="1055148at2759"/>
<dbReference type="InterPro" id="IPR017972">
    <property type="entry name" value="Cyt_P450_CS"/>
</dbReference>
<comment type="cofactor">
    <cofactor evidence="5">
        <name>heme</name>
        <dbReference type="ChEBI" id="CHEBI:30413"/>
    </cofactor>
</comment>
<evidence type="ECO:0000256" key="6">
    <source>
        <dbReference type="RuleBase" id="RU000461"/>
    </source>
</evidence>
<dbReference type="InterPro" id="IPR050364">
    <property type="entry name" value="Cytochrome_P450_fung"/>
</dbReference>
<keyword evidence="8" id="KW-1185">Reference proteome</keyword>
<evidence type="ECO:0000256" key="2">
    <source>
        <dbReference type="ARBA" id="ARBA00022723"/>
    </source>
</evidence>
<keyword evidence="2 5" id="KW-0479">Metal-binding</keyword>
<dbReference type="GO" id="GO:0020037">
    <property type="term" value="F:heme binding"/>
    <property type="evidence" value="ECO:0007669"/>
    <property type="project" value="InterPro"/>
</dbReference>
<dbReference type="PRINTS" id="PR00463">
    <property type="entry name" value="EP450I"/>
</dbReference>
<dbReference type="InterPro" id="IPR002401">
    <property type="entry name" value="Cyt_P450_E_grp-I"/>
</dbReference>
<evidence type="ECO:0000256" key="3">
    <source>
        <dbReference type="ARBA" id="ARBA00023002"/>
    </source>
</evidence>
<dbReference type="GO" id="GO:0004497">
    <property type="term" value="F:monooxygenase activity"/>
    <property type="evidence" value="ECO:0007669"/>
    <property type="project" value="UniProtKB-KW"/>
</dbReference>
<reference evidence="8" key="1">
    <citation type="submission" date="2016-05" db="EMBL/GenBank/DDBJ databases">
        <title>Comparative genomics of biotechnologically important yeasts.</title>
        <authorList>
            <consortium name="DOE Joint Genome Institute"/>
            <person name="Riley R."/>
            <person name="Haridas S."/>
            <person name="Wolfe K.H."/>
            <person name="Lopes M.R."/>
            <person name="Hittinger C.T."/>
            <person name="Goker M."/>
            <person name="Salamov A."/>
            <person name="Wisecaver J."/>
            <person name="Long T.M."/>
            <person name="Aerts A.L."/>
            <person name="Barry K."/>
            <person name="Choi C."/>
            <person name="Clum A."/>
            <person name="Coughlan A.Y."/>
            <person name="Deshpande S."/>
            <person name="Douglass A.P."/>
            <person name="Hanson S.J."/>
            <person name="Klenk H.-P."/>
            <person name="Labutti K."/>
            <person name="Lapidus A."/>
            <person name="Lindquist E."/>
            <person name="Lipzen A."/>
            <person name="Meier-Kolthoff J.P."/>
            <person name="Ohm R.A."/>
            <person name="Otillar R.P."/>
            <person name="Pangilinan J."/>
            <person name="Peng Y."/>
            <person name="Rokas A."/>
            <person name="Rosa C.A."/>
            <person name="Scheuner C."/>
            <person name="Sibirny A.A."/>
            <person name="Slot J.C."/>
            <person name="Stielow J.B."/>
            <person name="Sun H."/>
            <person name="Kurtzman C.P."/>
            <person name="Blackwell M."/>
            <person name="Grigoriev I.V."/>
            <person name="Jeffries T.W."/>
        </authorList>
    </citation>
    <scope>NUCLEOTIDE SEQUENCE [LARGE SCALE GENOMIC DNA]</scope>
    <source>
        <strain evidence="8">DSM 1968</strain>
    </source>
</reference>
<gene>
    <name evidence="7" type="ORF">ASCRUDRAFT_26293</name>
</gene>
<protein>
    <submittedName>
        <fullName evidence="7">Cytochrome P450</fullName>
    </submittedName>
</protein>
<dbReference type="Pfam" id="PF00067">
    <property type="entry name" value="p450"/>
    <property type="match status" value="1"/>
</dbReference>
<keyword evidence="3 6" id="KW-0560">Oxidoreductase</keyword>
<name>A0A1D2VPW4_9ASCO</name>
<dbReference type="AlphaFoldDB" id="A0A1D2VPW4"/>
<dbReference type="EMBL" id="KV454475">
    <property type="protein sequence ID" value="ODV63648.1"/>
    <property type="molecule type" value="Genomic_DNA"/>
</dbReference>
<dbReference type="RefSeq" id="XP_020049955.1">
    <property type="nucleotide sequence ID" value="XM_020189946.1"/>
</dbReference>
<dbReference type="Gene3D" id="1.10.630.10">
    <property type="entry name" value="Cytochrome P450"/>
    <property type="match status" value="1"/>
</dbReference>
<evidence type="ECO:0000256" key="4">
    <source>
        <dbReference type="ARBA" id="ARBA00023004"/>
    </source>
</evidence>
<keyword evidence="4 5" id="KW-0408">Iron</keyword>
<comment type="similarity">
    <text evidence="1 6">Belongs to the cytochrome P450 family.</text>
</comment>
<dbReference type="PANTHER" id="PTHR46300:SF9">
    <property type="entry name" value="P450, PUTATIVE-RELATED"/>
    <property type="match status" value="1"/>
</dbReference>
<organism evidence="7 8">
    <name type="scientific">Ascoidea rubescens DSM 1968</name>
    <dbReference type="NCBI Taxonomy" id="1344418"/>
    <lineage>
        <taxon>Eukaryota</taxon>
        <taxon>Fungi</taxon>
        <taxon>Dikarya</taxon>
        <taxon>Ascomycota</taxon>
        <taxon>Saccharomycotina</taxon>
        <taxon>Saccharomycetes</taxon>
        <taxon>Ascoideaceae</taxon>
        <taxon>Ascoidea</taxon>
    </lineage>
</organism>
<dbReference type="GeneID" id="30963582"/>
<keyword evidence="6" id="KW-0503">Monooxygenase</keyword>
<dbReference type="SUPFAM" id="SSF48264">
    <property type="entry name" value="Cytochrome P450"/>
    <property type="match status" value="1"/>
</dbReference>
<keyword evidence="5 6" id="KW-0349">Heme</keyword>
<dbReference type="InParanoid" id="A0A1D2VPW4"/>
<dbReference type="InterPro" id="IPR036396">
    <property type="entry name" value="Cyt_P450_sf"/>
</dbReference>
<feature type="non-terminal residue" evidence="7">
    <location>
        <position position="515"/>
    </location>
</feature>
<dbReference type="PRINTS" id="PR00385">
    <property type="entry name" value="P450"/>
</dbReference>
<dbReference type="Proteomes" id="UP000095038">
    <property type="component" value="Unassembled WGS sequence"/>
</dbReference>
<dbReference type="GO" id="GO:0016705">
    <property type="term" value="F:oxidoreductase activity, acting on paired donors, with incorporation or reduction of molecular oxygen"/>
    <property type="evidence" value="ECO:0007669"/>
    <property type="project" value="InterPro"/>
</dbReference>
<evidence type="ECO:0000256" key="1">
    <source>
        <dbReference type="ARBA" id="ARBA00010617"/>
    </source>
</evidence>
<evidence type="ECO:0000256" key="5">
    <source>
        <dbReference type="PIRSR" id="PIRSR602401-1"/>
    </source>
</evidence>
<dbReference type="STRING" id="1344418.A0A1D2VPW4"/>
<evidence type="ECO:0000313" key="7">
    <source>
        <dbReference type="EMBL" id="ODV63648.1"/>
    </source>
</evidence>
<feature type="binding site" description="axial binding residue" evidence="5">
    <location>
        <position position="454"/>
    </location>
    <ligand>
        <name>heme</name>
        <dbReference type="ChEBI" id="CHEBI:30413"/>
    </ligand>
    <ligandPart>
        <name>Fe</name>
        <dbReference type="ChEBI" id="CHEBI:18248"/>
    </ligandPart>
</feature>
<dbReference type="GO" id="GO:0005506">
    <property type="term" value="F:iron ion binding"/>
    <property type="evidence" value="ECO:0007669"/>
    <property type="project" value="InterPro"/>
</dbReference>